<comment type="subcellular location">
    <subcellularLocation>
        <location evidence="1">Membrane</location>
        <topology evidence="1">Multi-pass membrane protein</topology>
    </subcellularLocation>
</comment>
<evidence type="ECO:0000256" key="1">
    <source>
        <dbReference type="ARBA" id="ARBA00004141"/>
    </source>
</evidence>
<evidence type="ECO:0000256" key="4">
    <source>
        <dbReference type="ARBA" id="ARBA00022719"/>
    </source>
</evidence>
<evidence type="ECO:0000313" key="13">
    <source>
        <dbReference type="Proteomes" id="UP001500840"/>
    </source>
</evidence>
<evidence type="ECO:0000256" key="6">
    <source>
        <dbReference type="ARBA" id="ARBA00023002"/>
    </source>
</evidence>
<dbReference type="Pfam" id="PF13462">
    <property type="entry name" value="Thioredoxin_4"/>
    <property type="match status" value="1"/>
</dbReference>
<evidence type="ECO:0000256" key="2">
    <source>
        <dbReference type="ARBA" id="ARBA00006214"/>
    </source>
</evidence>
<dbReference type="SMART" id="SM00756">
    <property type="entry name" value="VKc"/>
    <property type="match status" value="1"/>
</dbReference>
<comment type="similarity">
    <text evidence="2">Belongs to the VKOR family.</text>
</comment>
<keyword evidence="5 10" id="KW-1133">Transmembrane helix</keyword>
<feature type="transmembrane region" description="Helical" evidence="10">
    <location>
        <begin position="143"/>
        <end position="164"/>
    </location>
</feature>
<feature type="transmembrane region" description="Helical" evidence="10">
    <location>
        <begin position="83"/>
        <end position="104"/>
    </location>
</feature>
<dbReference type="InterPro" id="IPR044698">
    <property type="entry name" value="VKOR/LTO1"/>
</dbReference>
<reference evidence="13" key="1">
    <citation type="journal article" date="2019" name="Int. J. Syst. Evol. Microbiol.">
        <title>The Global Catalogue of Microorganisms (GCM) 10K type strain sequencing project: providing services to taxonomists for standard genome sequencing and annotation.</title>
        <authorList>
            <consortium name="The Broad Institute Genomics Platform"/>
            <consortium name="The Broad Institute Genome Sequencing Center for Infectious Disease"/>
            <person name="Wu L."/>
            <person name="Ma J."/>
        </authorList>
    </citation>
    <scope>NUCLEOTIDE SEQUENCE [LARGE SCALE GENOMIC DNA]</scope>
    <source>
        <strain evidence="13">JCM 17759</strain>
    </source>
</reference>
<keyword evidence="8" id="KW-1015">Disulfide bond</keyword>
<evidence type="ECO:0000256" key="7">
    <source>
        <dbReference type="ARBA" id="ARBA00023136"/>
    </source>
</evidence>
<dbReference type="InterPro" id="IPR036249">
    <property type="entry name" value="Thioredoxin-like_sf"/>
</dbReference>
<dbReference type="InterPro" id="IPR012932">
    <property type="entry name" value="VKOR"/>
</dbReference>
<keyword evidence="9" id="KW-0676">Redox-active center</keyword>
<dbReference type="SUPFAM" id="SSF52833">
    <property type="entry name" value="Thioredoxin-like"/>
    <property type="match status" value="1"/>
</dbReference>
<name>A0ABP8MMR4_9BACT</name>
<evidence type="ECO:0000259" key="11">
    <source>
        <dbReference type="SMART" id="SM00756"/>
    </source>
</evidence>
<comment type="caution">
    <text evidence="12">The sequence shown here is derived from an EMBL/GenBank/DDBJ whole genome shotgun (WGS) entry which is preliminary data.</text>
</comment>
<dbReference type="Gene3D" id="1.20.1440.130">
    <property type="entry name" value="VKOR domain"/>
    <property type="match status" value="1"/>
</dbReference>
<feature type="domain" description="Vitamin K epoxide reductase" evidence="11">
    <location>
        <begin position="3"/>
        <end position="132"/>
    </location>
</feature>
<gene>
    <name evidence="12" type="ORF">GCM10023156_23220</name>
</gene>
<protein>
    <recommendedName>
        <fullName evidence="11">Vitamin K epoxide reductase domain-containing protein</fullName>
    </recommendedName>
</protein>
<evidence type="ECO:0000313" key="12">
    <source>
        <dbReference type="EMBL" id="GAA4452985.1"/>
    </source>
</evidence>
<dbReference type="EMBL" id="BAABGA010000029">
    <property type="protein sequence ID" value="GAA4452985.1"/>
    <property type="molecule type" value="Genomic_DNA"/>
</dbReference>
<accession>A0ABP8MMR4</accession>
<keyword evidence="7 10" id="KW-0472">Membrane</keyword>
<dbReference type="PANTHER" id="PTHR34573:SF1">
    <property type="entry name" value="VITAMIN K EPOXIDE REDUCTASE DOMAIN-CONTAINING PROTEIN"/>
    <property type="match status" value="1"/>
</dbReference>
<keyword evidence="13" id="KW-1185">Reference proteome</keyword>
<dbReference type="PANTHER" id="PTHR34573">
    <property type="entry name" value="VKC DOMAIN-CONTAINING PROTEIN"/>
    <property type="match status" value="1"/>
</dbReference>
<evidence type="ECO:0000256" key="9">
    <source>
        <dbReference type="ARBA" id="ARBA00023284"/>
    </source>
</evidence>
<feature type="transmembrane region" description="Helical" evidence="10">
    <location>
        <begin position="54"/>
        <end position="76"/>
    </location>
</feature>
<feature type="transmembrane region" description="Helical" evidence="10">
    <location>
        <begin position="110"/>
        <end position="131"/>
    </location>
</feature>
<proteinExistence type="inferred from homology"/>
<sequence length="383" mass="41051">MHPASLRLVTLVVAFGGLFAAMVLSLGHVLDLPVPCGGSHGCATVAQHPASKVFGVPIAFGGVAAYLIIIFLLSCLNHRSAKIVLLAITAIGSVVSVALLIYSYNVIQATCQWCIASGTMMILLLALAVVLTRIRQPIQKLSFAWFFGLGLITSAAVGIAAGQMQRSANMPPISAQRLANLTVDDLVDPAKSVGPDTAPLTIVMFADLWCPACRAIHQSLVDFQQANPKGVRLAFRHRPLSGIPGHEQSGAAAALSEIAAEHDQFWPFIEAVFTAPQRLTREGYLNLMQRLEVKPAEIENRIADLNDPAVLRVWQDIELAERLGIDATPTFIVMFEGHELISANLRILPRILNSPIVLAKLGDSISSNNGDSHPDDASELIGE</sequence>
<dbReference type="InterPro" id="IPR038354">
    <property type="entry name" value="VKOR_sf"/>
</dbReference>
<keyword evidence="3 10" id="KW-0812">Transmembrane</keyword>
<evidence type="ECO:0000256" key="5">
    <source>
        <dbReference type="ARBA" id="ARBA00022989"/>
    </source>
</evidence>
<evidence type="ECO:0000256" key="8">
    <source>
        <dbReference type="ARBA" id="ARBA00023157"/>
    </source>
</evidence>
<keyword evidence="6" id="KW-0560">Oxidoreductase</keyword>
<dbReference type="CDD" id="cd12916">
    <property type="entry name" value="VKOR_1"/>
    <property type="match status" value="1"/>
</dbReference>
<organism evidence="12 13">
    <name type="scientific">Novipirellula rosea</name>
    <dbReference type="NCBI Taxonomy" id="1031540"/>
    <lineage>
        <taxon>Bacteria</taxon>
        <taxon>Pseudomonadati</taxon>
        <taxon>Planctomycetota</taxon>
        <taxon>Planctomycetia</taxon>
        <taxon>Pirellulales</taxon>
        <taxon>Pirellulaceae</taxon>
        <taxon>Novipirellula</taxon>
    </lineage>
</organism>
<dbReference type="Gene3D" id="3.40.30.10">
    <property type="entry name" value="Glutaredoxin"/>
    <property type="match status" value="1"/>
</dbReference>
<keyword evidence="4" id="KW-0874">Quinone</keyword>
<evidence type="ECO:0000256" key="3">
    <source>
        <dbReference type="ARBA" id="ARBA00022692"/>
    </source>
</evidence>
<dbReference type="Pfam" id="PF07884">
    <property type="entry name" value="VKOR"/>
    <property type="match status" value="1"/>
</dbReference>
<dbReference type="InterPro" id="IPR012336">
    <property type="entry name" value="Thioredoxin-like_fold"/>
</dbReference>
<evidence type="ECO:0000256" key="10">
    <source>
        <dbReference type="SAM" id="Phobius"/>
    </source>
</evidence>
<dbReference type="Proteomes" id="UP001500840">
    <property type="component" value="Unassembled WGS sequence"/>
</dbReference>